<sequence length="460" mass="51512">MSSGPPEMISVPSNPTPLVAALTLPPPQISAPNDNDNESDSKDATALAMAIATSNDHASQPDPDEGEVNVPPQPPLVAPQTLPPPQIPSPPAVLPPPQPSPPPPPTSLTPCQAHIYALIVLNFPLPSTPLLPPLPSNYNSNRLPYSTLVTRLTSSRNLHFLTCPELKKILKFLKQWYPLKVSGKKKDLINQIFQHPYPILEDTILYCYTNNTVLVEKFNELSEDVKELLKVALPLTVWGVDLINEEIRRVGGEPLTSLNSPSDDNGSSPSPAKKVKKEILSEYETMLPLSTLESQLLPHLTQMGFTKLETLKTLRSISLVNMNYNEIIESCMIGIVTEREEKEESRKQDEARLLSEEDYVNTKVLSTSDTWFEKERGWKRVAVLEKKCKKWYPKCSLKWLEGVIERVEEGEFKSEDCVVKIFEEVLFKRDEQAGGRPKAFWEDNGVECLEKEKGTFVVID</sequence>
<name>A0A9W7L123_9STRA</name>
<dbReference type="OrthoDB" id="10619929at2759"/>
<feature type="region of interest" description="Disordered" evidence="1">
    <location>
        <begin position="253"/>
        <end position="275"/>
    </location>
</feature>
<feature type="region of interest" description="Disordered" evidence="1">
    <location>
        <begin position="1"/>
        <end position="108"/>
    </location>
</feature>
<evidence type="ECO:0000256" key="1">
    <source>
        <dbReference type="SAM" id="MobiDB-lite"/>
    </source>
</evidence>
<evidence type="ECO:0000313" key="3">
    <source>
        <dbReference type="Proteomes" id="UP001165122"/>
    </source>
</evidence>
<dbReference type="AlphaFoldDB" id="A0A9W7L123"/>
<organism evidence="2 3">
    <name type="scientific">Triparma laevis f. longispina</name>
    <dbReference type="NCBI Taxonomy" id="1714387"/>
    <lineage>
        <taxon>Eukaryota</taxon>
        <taxon>Sar</taxon>
        <taxon>Stramenopiles</taxon>
        <taxon>Ochrophyta</taxon>
        <taxon>Bolidophyceae</taxon>
        <taxon>Parmales</taxon>
        <taxon>Triparmaceae</taxon>
        <taxon>Triparma</taxon>
    </lineage>
</organism>
<gene>
    <name evidence="2" type="ORF">TrLO_g8649</name>
</gene>
<feature type="compositionally biased region" description="Pro residues" evidence="1">
    <location>
        <begin position="71"/>
        <end position="107"/>
    </location>
</feature>
<keyword evidence="3" id="KW-1185">Reference proteome</keyword>
<dbReference type="Proteomes" id="UP001165122">
    <property type="component" value="Unassembled WGS sequence"/>
</dbReference>
<comment type="caution">
    <text evidence="2">The sequence shown here is derived from an EMBL/GenBank/DDBJ whole genome shotgun (WGS) entry which is preliminary data.</text>
</comment>
<reference evidence="3" key="1">
    <citation type="journal article" date="2023" name="Commun. Biol.">
        <title>Genome analysis of Parmales, the sister group of diatoms, reveals the evolutionary specialization of diatoms from phago-mixotrophs to photoautotrophs.</title>
        <authorList>
            <person name="Ban H."/>
            <person name="Sato S."/>
            <person name="Yoshikawa S."/>
            <person name="Yamada K."/>
            <person name="Nakamura Y."/>
            <person name="Ichinomiya M."/>
            <person name="Sato N."/>
            <person name="Blanc-Mathieu R."/>
            <person name="Endo H."/>
            <person name="Kuwata A."/>
            <person name="Ogata H."/>
        </authorList>
    </citation>
    <scope>NUCLEOTIDE SEQUENCE [LARGE SCALE GENOMIC DNA]</scope>
    <source>
        <strain evidence="3">NIES 3700</strain>
    </source>
</reference>
<evidence type="ECO:0000313" key="2">
    <source>
        <dbReference type="EMBL" id="GMI18306.1"/>
    </source>
</evidence>
<accession>A0A9W7L123</accession>
<feature type="compositionally biased region" description="Low complexity" evidence="1">
    <location>
        <begin position="257"/>
        <end position="271"/>
    </location>
</feature>
<dbReference type="EMBL" id="BRXW01000329">
    <property type="protein sequence ID" value="GMI18306.1"/>
    <property type="molecule type" value="Genomic_DNA"/>
</dbReference>
<protein>
    <submittedName>
        <fullName evidence="2">Uncharacterized protein</fullName>
    </submittedName>
</protein>
<proteinExistence type="predicted"/>